<organism evidence="2 3">
    <name type="scientific">Trichoderma simmonsii</name>
    <dbReference type="NCBI Taxonomy" id="1491479"/>
    <lineage>
        <taxon>Eukaryota</taxon>
        <taxon>Fungi</taxon>
        <taxon>Dikarya</taxon>
        <taxon>Ascomycota</taxon>
        <taxon>Pezizomycotina</taxon>
        <taxon>Sordariomycetes</taxon>
        <taxon>Hypocreomycetidae</taxon>
        <taxon>Hypocreales</taxon>
        <taxon>Hypocreaceae</taxon>
        <taxon>Trichoderma</taxon>
    </lineage>
</organism>
<feature type="region of interest" description="Disordered" evidence="1">
    <location>
        <begin position="178"/>
        <end position="200"/>
    </location>
</feature>
<accession>A0A8G0LSS5</accession>
<proteinExistence type="predicted"/>
<dbReference type="EMBL" id="CP075870">
    <property type="protein sequence ID" value="QYT05725.1"/>
    <property type="molecule type" value="Genomic_DNA"/>
</dbReference>
<evidence type="ECO:0000256" key="1">
    <source>
        <dbReference type="SAM" id="MobiDB-lite"/>
    </source>
</evidence>
<dbReference type="AlphaFoldDB" id="A0A8G0LSS5"/>
<feature type="compositionally biased region" description="Low complexity" evidence="1">
    <location>
        <begin position="178"/>
        <end position="189"/>
    </location>
</feature>
<name>A0A8G0LSS5_9HYPO</name>
<reference evidence="2 3" key="1">
    <citation type="journal article" date="2021" name="BMC Genomics">
        <title>Telomere-to-telomere genome assembly of asparaginase-producing Trichoderma simmonsii.</title>
        <authorList>
            <person name="Chung D."/>
            <person name="Kwon Y.M."/>
            <person name="Yang Y."/>
        </authorList>
    </citation>
    <scope>NUCLEOTIDE SEQUENCE [LARGE SCALE GENOMIC DNA]</scope>
    <source>
        <strain evidence="2 3">GH-Sj1</strain>
    </source>
</reference>
<keyword evidence="3" id="KW-1185">Reference proteome</keyword>
<protein>
    <submittedName>
        <fullName evidence="2">Uncharacterized protein</fullName>
    </submittedName>
</protein>
<evidence type="ECO:0000313" key="3">
    <source>
        <dbReference type="Proteomes" id="UP000826661"/>
    </source>
</evidence>
<evidence type="ECO:0000313" key="2">
    <source>
        <dbReference type="EMBL" id="QYT05725.1"/>
    </source>
</evidence>
<feature type="compositionally biased region" description="Polar residues" evidence="1">
    <location>
        <begin position="190"/>
        <end position="200"/>
    </location>
</feature>
<sequence length="784" mass="86844">MMMPVYAQWVLDTTEDGLFSACKPFLSAAACDNVQPLPLAVCQAFGDTLAICSESIEEVGKRLFREPSPPPVVFPQASIGFSGNDSATALASTLGGQRFLCLAAALVTSVGPLDGAKAIRAMMQASKIHEGLATYIPTTRQLADILKSLDPRSVRCGFRDLMVKWEIVLRKEVFPHLSSSTAAPGSTSTQVANPKLKSSSPEQLARLKAALGELDKALGLEAPHGYNSTQAKLNPVRNLMLNGLPHSETIARIVGVLTQLAHSGNKLVFGVNIKAGAGAAWVLAFTQWCLGTKPALYVDDKRIFGSPDSLIRVTIPRSSSNTSIEVITHHRFESDSSPPQPAVKTTCYGMVSLETYGEWLRHEFGFADEYGRLLLPQLLQYAIPHIFSNTTCGEFGRLGQNSNLFENFEVSDPIDLYRPTALPDKSRLQDICYMITGEPQAFTICQDGQLFRDLPLFKHHVRLLKTGCQCDNCRGDEDFDSESEICAVDEFYLAFSSILADIFALSLFESRHELFIKPSRDRHNEDQENQLIQAISNVLRSRKQQIFEDEHLLQWARAMVGHDFDDEDRCLIITSGRGQVVYPSVYGSDRIERVGYLRLSNFCGVFRYEGDVYNVVSSPDDGASDISGHPGQLVYKGKQNIAILQPMNLYPNASFSWKIAAQDDGEIQADFLVRVQNSNFTATRSPSFFITALKDTLFYENCLHDSQSRLEEADRFTTNQPLWHEGVAGNDENPRVNIIAVDGSEGLRRFALADANGPVVLRRDACLRCCLDLCRRTSARRLIL</sequence>
<dbReference type="Proteomes" id="UP000826661">
    <property type="component" value="Chromosome VII"/>
</dbReference>
<gene>
    <name evidence="2" type="ORF">H0G86_012608</name>
</gene>